<name>A0A7I8K8I0_SPIIN</name>
<gene>
    <name evidence="11" type="ORF">SI8410_03004243</name>
</gene>
<feature type="transmembrane region" description="Helical" evidence="8">
    <location>
        <begin position="268"/>
        <end position="301"/>
    </location>
</feature>
<dbReference type="EMBL" id="LR746266">
    <property type="protein sequence ID" value="CAA7393501.1"/>
    <property type="molecule type" value="Genomic_DNA"/>
</dbReference>
<feature type="compositionally biased region" description="Basic and acidic residues" evidence="9">
    <location>
        <begin position="608"/>
        <end position="617"/>
    </location>
</feature>
<dbReference type="Pfam" id="PF01529">
    <property type="entry name" value="DHHC"/>
    <property type="match status" value="1"/>
</dbReference>
<feature type="domain" description="Palmitoyltransferase DHHC" evidence="10">
    <location>
        <begin position="179"/>
        <end position="312"/>
    </location>
</feature>
<dbReference type="InterPro" id="IPR001594">
    <property type="entry name" value="Palmitoyltrfase_DHHC"/>
</dbReference>
<keyword evidence="6 8" id="KW-0472">Membrane</keyword>
<dbReference type="GO" id="GO:0006612">
    <property type="term" value="P:protein targeting to membrane"/>
    <property type="evidence" value="ECO:0007669"/>
    <property type="project" value="TreeGrafter"/>
</dbReference>
<evidence type="ECO:0000256" key="5">
    <source>
        <dbReference type="ARBA" id="ARBA00022989"/>
    </source>
</evidence>
<dbReference type="GO" id="GO:0019706">
    <property type="term" value="F:protein-cysteine S-palmitoyltransferase activity"/>
    <property type="evidence" value="ECO:0007669"/>
    <property type="project" value="UniProtKB-EC"/>
</dbReference>
<dbReference type="OrthoDB" id="9909019at2759"/>
<dbReference type="PANTHER" id="PTHR22883">
    <property type="entry name" value="ZINC FINGER DHHC DOMAIN CONTAINING PROTEIN"/>
    <property type="match status" value="1"/>
</dbReference>
<evidence type="ECO:0000256" key="1">
    <source>
        <dbReference type="ARBA" id="ARBA00004141"/>
    </source>
</evidence>
<dbReference type="GO" id="GO:0005783">
    <property type="term" value="C:endoplasmic reticulum"/>
    <property type="evidence" value="ECO:0007669"/>
    <property type="project" value="TreeGrafter"/>
</dbReference>
<feature type="transmembrane region" description="Helical" evidence="8">
    <location>
        <begin position="12"/>
        <end position="36"/>
    </location>
</feature>
<feature type="transmembrane region" description="Helical" evidence="8">
    <location>
        <begin position="224"/>
        <end position="247"/>
    </location>
</feature>
<comment type="subcellular location">
    <subcellularLocation>
        <location evidence="1">Membrane</location>
        <topology evidence="1">Multi-pass membrane protein</topology>
    </subcellularLocation>
</comment>
<organism evidence="11 12">
    <name type="scientific">Spirodela intermedia</name>
    <name type="common">Intermediate duckweed</name>
    <dbReference type="NCBI Taxonomy" id="51605"/>
    <lineage>
        <taxon>Eukaryota</taxon>
        <taxon>Viridiplantae</taxon>
        <taxon>Streptophyta</taxon>
        <taxon>Embryophyta</taxon>
        <taxon>Tracheophyta</taxon>
        <taxon>Spermatophyta</taxon>
        <taxon>Magnoliopsida</taxon>
        <taxon>Liliopsida</taxon>
        <taxon>Araceae</taxon>
        <taxon>Lemnoideae</taxon>
        <taxon>Spirodela</taxon>
    </lineage>
</organism>
<accession>A0A7I8K8I0</accession>
<feature type="compositionally biased region" description="Polar residues" evidence="9">
    <location>
        <begin position="445"/>
        <end position="456"/>
    </location>
</feature>
<comment type="domain">
    <text evidence="8">The DHHC domain is required for palmitoyltransferase activity.</text>
</comment>
<feature type="compositionally biased region" description="Basic residues" evidence="9">
    <location>
        <begin position="459"/>
        <end position="473"/>
    </location>
</feature>
<evidence type="ECO:0000259" key="10">
    <source>
        <dbReference type="Pfam" id="PF01529"/>
    </source>
</evidence>
<protein>
    <recommendedName>
        <fullName evidence="8">S-acyltransferase</fullName>
        <ecNumber evidence="8">2.3.1.225</ecNumber>
    </recommendedName>
    <alternativeName>
        <fullName evidence="8">Palmitoyltransferase</fullName>
    </alternativeName>
</protein>
<dbReference type="GO" id="GO:0005794">
    <property type="term" value="C:Golgi apparatus"/>
    <property type="evidence" value="ECO:0007669"/>
    <property type="project" value="TreeGrafter"/>
</dbReference>
<comment type="catalytic activity">
    <reaction evidence="8">
        <text>L-cysteinyl-[protein] + hexadecanoyl-CoA = S-hexadecanoyl-L-cysteinyl-[protein] + CoA</text>
        <dbReference type="Rhea" id="RHEA:36683"/>
        <dbReference type="Rhea" id="RHEA-COMP:10131"/>
        <dbReference type="Rhea" id="RHEA-COMP:11032"/>
        <dbReference type="ChEBI" id="CHEBI:29950"/>
        <dbReference type="ChEBI" id="CHEBI:57287"/>
        <dbReference type="ChEBI" id="CHEBI:57379"/>
        <dbReference type="ChEBI" id="CHEBI:74151"/>
        <dbReference type="EC" id="2.3.1.225"/>
    </reaction>
</comment>
<keyword evidence="7 8" id="KW-0012">Acyltransferase</keyword>
<keyword evidence="4 8" id="KW-0812">Transmembrane</keyword>
<evidence type="ECO:0000313" key="12">
    <source>
        <dbReference type="Proteomes" id="UP000663760"/>
    </source>
</evidence>
<keyword evidence="12" id="KW-1185">Reference proteome</keyword>
<feature type="region of interest" description="Disordered" evidence="9">
    <location>
        <begin position="523"/>
        <end position="633"/>
    </location>
</feature>
<evidence type="ECO:0000256" key="7">
    <source>
        <dbReference type="ARBA" id="ARBA00023315"/>
    </source>
</evidence>
<evidence type="ECO:0000256" key="8">
    <source>
        <dbReference type="RuleBase" id="RU079119"/>
    </source>
</evidence>
<dbReference type="InterPro" id="IPR039859">
    <property type="entry name" value="PFA4/ZDH16/20/ERF2-like"/>
</dbReference>
<comment type="similarity">
    <text evidence="2 8">Belongs to the DHHC palmitoyltransferase family.</text>
</comment>
<dbReference type="AlphaFoldDB" id="A0A7I8K8I0"/>
<keyword evidence="3 8" id="KW-0808">Transferase</keyword>
<feature type="region of interest" description="Disordered" evidence="9">
    <location>
        <begin position="438"/>
        <end position="503"/>
    </location>
</feature>
<feature type="transmembrane region" description="Helical" evidence="8">
    <location>
        <begin position="43"/>
        <end position="62"/>
    </location>
</feature>
<dbReference type="EC" id="2.3.1.225" evidence="8"/>
<evidence type="ECO:0000256" key="3">
    <source>
        <dbReference type="ARBA" id="ARBA00022679"/>
    </source>
</evidence>
<dbReference type="Proteomes" id="UP000663760">
    <property type="component" value="Chromosome 3"/>
</dbReference>
<evidence type="ECO:0000256" key="6">
    <source>
        <dbReference type="ARBA" id="ARBA00023136"/>
    </source>
</evidence>
<dbReference type="PANTHER" id="PTHR22883:SF265">
    <property type="entry name" value="PROTEIN S-ACYLTRANSFERASE 22-RELATED"/>
    <property type="match status" value="1"/>
</dbReference>
<proteinExistence type="inferred from homology"/>
<evidence type="ECO:0000313" key="11">
    <source>
        <dbReference type="EMBL" id="CAA7393501.1"/>
    </source>
</evidence>
<keyword evidence="5 8" id="KW-1133">Transmembrane helix</keyword>
<evidence type="ECO:0000256" key="2">
    <source>
        <dbReference type="ARBA" id="ARBA00008574"/>
    </source>
</evidence>
<evidence type="ECO:0000256" key="4">
    <source>
        <dbReference type="ARBA" id="ARBA00022692"/>
    </source>
</evidence>
<dbReference type="GO" id="GO:0016020">
    <property type="term" value="C:membrane"/>
    <property type="evidence" value="ECO:0007669"/>
    <property type="project" value="UniProtKB-SubCell"/>
</dbReference>
<dbReference type="PROSITE" id="PS50216">
    <property type="entry name" value="DHHC"/>
    <property type="match status" value="1"/>
</dbReference>
<sequence>MRKHGWQLPYHPLQVVAVAVFLALAFASYVFFVPFVGSKQLEYAVIGLYTLLVTCVLVLYIWCAAADPGDSGVFKSKKYLTIVDNELYSNSNKSKVECISISSTNNANALTIGEKLQNEALATETSGRKSSNNFEMENSSSFIVSFCQGLLGWCPLSSSVFHYWSREQSSKQQSEDDMFYCTLCEVEVYKYSKHCRVCDKCVDGFDHHCRWINNCVGRKNYRTFFVLTLSSVLLLVLQWLIGVLVLVRCFLERRRFTVDIALKLGSSFSLVPFVIVVVTCTLLAMAATLPLAQLFLFHVLLIKKGLSTYDYVMALRNQEQQEVGSQHSPQISTISSFTGLSSASSFTNFRQGTWCTPPRLFLEDQYDLVPPGATTFLYSVGKGAAVESSTRKRIPGTSAIEINPWALARMNAEEVSTAAAQAKKKSRVLQPVMRSKNPLVHNVDGCSTSGDDPTTSRMDRRRRINRRGKLHAKLPHEPLATISASASGSNGRHRSIEASTSFAPLQLEPRSAFHSRQAMDFTWDVPSSPDSTAGSPDLHPFRVSSGAEDPEGLSSPLPSLVSAAHEGILPSSSASDGYEASAGEDSDRVPSRTVHRSSDWGKLLAESSHGDGTDDLKVSSSPGLRPWAWPYRQ</sequence>
<evidence type="ECO:0000256" key="9">
    <source>
        <dbReference type="SAM" id="MobiDB-lite"/>
    </source>
</evidence>
<reference evidence="11" key="1">
    <citation type="submission" date="2020-02" db="EMBL/GenBank/DDBJ databases">
        <authorList>
            <person name="Scholz U."/>
            <person name="Mascher M."/>
            <person name="Fiebig A."/>
        </authorList>
    </citation>
    <scope>NUCLEOTIDE SEQUENCE</scope>
</reference>